<proteinExistence type="predicted"/>
<sequence>MSFKTLEPEKAHGFPNSPSSQSLAQSYPQGGPASAHPAPSYTAHQHACMTLNMGDRLRLICFPPQITDIVRDALRRSWARGIQSERIYAGSHEFKLCGYPWHGQGQDAVPARVMMTSVLSTLYHRGWALISSTDVSKKTLDKDSLFFRYNGAVAPQPSTFFAISFNEGDKIRLINAPPDVLRAVQRLLAANVQKEIWKVPNVAYQFKLKGYPWYANGESAVTVRMMLLQLLDVLTTVGFEIYTSIDMSTGPGGDSSNAGSDTDTWILRRSNH</sequence>
<dbReference type="InParanoid" id="A0A067M6C7"/>
<name>A0A067M6C7_BOTB1</name>
<feature type="compositionally biased region" description="Polar residues" evidence="1">
    <location>
        <begin position="16"/>
        <end position="28"/>
    </location>
</feature>
<evidence type="ECO:0000313" key="2">
    <source>
        <dbReference type="EMBL" id="KDQ10255.1"/>
    </source>
</evidence>
<dbReference type="EMBL" id="KL198069">
    <property type="protein sequence ID" value="KDQ10255.1"/>
    <property type="molecule type" value="Genomic_DNA"/>
</dbReference>
<keyword evidence="3" id="KW-1185">Reference proteome</keyword>
<dbReference type="OrthoDB" id="58379at2759"/>
<gene>
    <name evidence="2" type="ORF">BOTBODRAFT_36363</name>
</gene>
<evidence type="ECO:0000313" key="3">
    <source>
        <dbReference type="Proteomes" id="UP000027195"/>
    </source>
</evidence>
<dbReference type="Proteomes" id="UP000027195">
    <property type="component" value="Unassembled WGS sequence"/>
</dbReference>
<dbReference type="AlphaFoldDB" id="A0A067M6C7"/>
<accession>A0A067M6C7</accession>
<feature type="compositionally biased region" description="Basic and acidic residues" evidence="1">
    <location>
        <begin position="1"/>
        <end position="12"/>
    </location>
</feature>
<dbReference type="PANTHER" id="PTHR38696">
    <property type="entry name" value="MEDIATOR OF RNA POLYMERASE II TRANSCRIPTION SUBUNIT 13"/>
    <property type="match status" value="1"/>
</dbReference>
<dbReference type="STRING" id="930990.A0A067M6C7"/>
<evidence type="ECO:0000256" key="1">
    <source>
        <dbReference type="SAM" id="MobiDB-lite"/>
    </source>
</evidence>
<reference evidence="3" key="1">
    <citation type="journal article" date="2014" name="Proc. Natl. Acad. Sci. U.S.A.">
        <title>Extensive sampling of basidiomycete genomes demonstrates inadequacy of the white-rot/brown-rot paradigm for wood decay fungi.</title>
        <authorList>
            <person name="Riley R."/>
            <person name="Salamov A.A."/>
            <person name="Brown D.W."/>
            <person name="Nagy L.G."/>
            <person name="Floudas D."/>
            <person name="Held B.W."/>
            <person name="Levasseur A."/>
            <person name="Lombard V."/>
            <person name="Morin E."/>
            <person name="Otillar R."/>
            <person name="Lindquist E.A."/>
            <person name="Sun H."/>
            <person name="LaButti K.M."/>
            <person name="Schmutz J."/>
            <person name="Jabbour D."/>
            <person name="Luo H."/>
            <person name="Baker S.E."/>
            <person name="Pisabarro A.G."/>
            <person name="Walton J.D."/>
            <person name="Blanchette R.A."/>
            <person name="Henrissat B."/>
            <person name="Martin F."/>
            <person name="Cullen D."/>
            <person name="Hibbett D.S."/>
            <person name="Grigoriev I.V."/>
        </authorList>
    </citation>
    <scope>NUCLEOTIDE SEQUENCE [LARGE SCALE GENOMIC DNA]</scope>
    <source>
        <strain evidence="3">FD-172 SS1</strain>
    </source>
</reference>
<protein>
    <submittedName>
        <fullName evidence="2">Uncharacterized protein</fullName>
    </submittedName>
</protein>
<feature type="region of interest" description="Disordered" evidence="1">
    <location>
        <begin position="1"/>
        <end position="39"/>
    </location>
</feature>
<dbReference type="HOGENOM" id="CLU_070836_0_1_1"/>
<dbReference type="PANTHER" id="PTHR38696:SF1">
    <property type="entry name" value="MEDIATOR OF RNA POLYMERASE II TRANSCRIPTION SUBUNIT 13"/>
    <property type="match status" value="1"/>
</dbReference>
<organism evidence="2 3">
    <name type="scientific">Botryobasidium botryosum (strain FD-172 SS1)</name>
    <dbReference type="NCBI Taxonomy" id="930990"/>
    <lineage>
        <taxon>Eukaryota</taxon>
        <taxon>Fungi</taxon>
        <taxon>Dikarya</taxon>
        <taxon>Basidiomycota</taxon>
        <taxon>Agaricomycotina</taxon>
        <taxon>Agaricomycetes</taxon>
        <taxon>Cantharellales</taxon>
        <taxon>Botryobasidiaceae</taxon>
        <taxon>Botryobasidium</taxon>
    </lineage>
</organism>